<keyword evidence="2" id="KW-0472">Membrane</keyword>
<evidence type="ECO:0000256" key="2">
    <source>
        <dbReference type="SAM" id="Phobius"/>
    </source>
</evidence>
<feature type="transmembrane region" description="Helical" evidence="2">
    <location>
        <begin position="92"/>
        <end position="112"/>
    </location>
</feature>
<sequence length="342" mass="38618">MSSYQAGIVLNMSSLITGIQVCGAVMSLLAYDWILCLDQEMSLIWRKRNGFTWASLVYVLNRYCLLVMHALSVMTIFPMTTLSCDINVWCQHILYALSQLLFCSFSTMRVLALSGMNRPLASVTFVLSIMPAVVSLTQNAKWVPPKNQPEPYNCGVNDLTPERLNIMFPFLVRGSNIIAECLVLVVTWRYTYTTRRIVRDARIGPSLTSVMFYNGSLYFLVIASFDAVHFGFDSTHRKEFGSTTTSAGLFADALSSILISRFILNLRQVHYDAAHQSDASVSLVIHFTGQVQSGIRLLPRSLASFAQPVHVDNPDPDMKWESDRHEEPSQHERAEQRQAWSR</sequence>
<feature type="transmembrane region" description="Helical" evidence="2">
    <location>
        <begin position="211"/>
        <end position="232"/>
    </location>
</feature>
<evidence type="ECO:0000259" key="3">
    <source>
        <dbReference type="Pfam" id="PF20151"/>
    </source>
</evidence>
<gene>
    <name evidence="4" type="ORF">BD310DRAFT_941279</name>
</gene>
<protein>
    <recommendedName>
        <fullName evidence="3">DUF6533 domain-containing protein</fullName>
    </recommendedName>
</protein>
<feature type="transmembrane region" description="Helical" evidence="2">
    <location>
        <begin position="12"/>
        <end position="35"/>
    </location>
</feature>
<reference evidence="4 5" key="1">
    <citation type="submission" date="2019-01" db="EMBL/GenBank/DDBJ databases">
        <title>Draft genome sequences of three monokaryotic isolates of the white-rot basidiomycete fungus Dichomitus squalens.</title>
        <authorList>
            <consortium name="DOE Joint Genome Institute"/>
            <person name="Lopez S.C."/>
            <person name="Andreopoulos B."/>
            <person name="Pangilinan J."/>
            <person name="Lipzen A."/>
            <person name="Riley R."/>
            <person name="Ahrendt S."/>
            <person name="Ng V."/>
            <person name="Barry K."/>
            <person name="Daum C."/>
            <person name="Grigoriev I.V."/>
            <person name="Hilden K.S."/>
            <person name="Makela M.R."/>
            <person name="de Vries R.P."/>
        </authorList>
    </citation>
    <scope>NUCLEOTIDE SEQUENCE [LARGE SCALE GENOMIC DNA]</scope>
    <source>
        <strain evidence="4 5">CBS 464.89</strain>
    </source>
</reference>
<organism evidence="4 5">
    <name type="scientific">Dichomitus squalens</name>
    <dbReference type="NCBI Taxonomy" id="114155"/>
    <lineage>
        <taxon>Eukaryota</taxon>
        <taxon>Fungi</taxon>
        <taxon>Dikarya</taxon>
        <taxon>Basidiomycota</taxon>
        <taxon>Agaricomycotina</taxon>
        <taxon>Agaricomycetes</taxon>
        <taxon>Polyporales</taxon>
        <taxon>Polyporaceae</taxon>
        <taxon>Dichomitus</taxon>
    </lineage>
</organism>
<keyword evidence="2" id="KW-0812">Transmembrane</keyword>
<dbReference type="AlphaFoldDB" id="A0A4Q9PB57"/>
<dbReference type="EMBL" id="ML145276">
    <property type="protein sequence ID" value="TBU51924.1"/>
    <property type="molecule type" value="Genomic_DNA"/>
</dbReference>
<evidence type="ECO:0000256" key="1">
    <source>
        <dbReference type="SAM" id="MobiDB-lite"/>
    </source>
</evidence>
<evidence type="ECO:0000313" key="5">
    <source>
        <dbReference type="Proteomes" id="UP000292082"/>
    </source>
</evidence>
<feature type="transmembrane region" description="Helical" evidence="2">
    <location>
        <begin position="56"/>
        <end position="80"/>
    </location>
</feature>
<feature type="transmembrane region" description="Helical" evidence="2">
    <location>
        <begin position="244"/>
        <end position="264"/>
    </location>
</feature>
<keyword evidence="5" id="KW-1185">Reference proteome</keyword>
<feature type="compositionally biased region" description="Basic and acidic residues" evidence="1">
    <location>
        <begin position="312"/>
        <end position="336"/>
    </location>
</feature>
<feature type="domain" description="DUF6533" evidence="3">
    <location>
        <begin position="22"/>
        <end position="66"/>
    </location>
</feature>
<keyword evidence="2" id="KW-1133">Transmembrane helix</keyword>
<feature type="region of interest" description="Disordered" evidence="1">
    <location>
        <begin position="312"/>
        <end position="342"/>
    </location>
</feature>
<name>A0A4Q9PB57_9APHY</name>
<feature type="transmembrane region" description="Helical" evidence="2">
    <location>
        <begin position="166"/>
        <end position="190"/>
    </location>
</feature>
<feature type="transmembrane region" description="Helical" evidence="2">
    <location>
        <begin position="119"/>
        <end position="137"/>
    </location>
</feature>
<dbReference type="InterPro" id="IPR045340">
    <property type="entry name" value="DUF6533"/>
</dbReference>
<accession>A0A4Q9PB57</accession>
<evidence type="ECO:0000313" key="4">
    <source>
        <dbReference type="EMBL" id="TBU51924.1"/>
    </source>
</evidence>
<dbReference type="Pfam" id="PF20151">
    <property type="entry name" value="DUF6533"/>
    <property type="match status" value="1"/>
</dbReference>
<proteinExistence type="predicted"/>
<dbReference type="Proteomes" id="UP000292082">
    <property type="component" value="Unassembled WGS sequence"/>
</dbReference>